<evidence type="ECO:0000313" key="8">
    <source>
        <dbReference type="Proteomes" id="UP000192536"/>
    </source>
</evidence>
<dbReference type="InterPro" id="IPR014093">
    <property type="entry name" value="Thiamine_kinase"/>
</dbReference>
<keyword evidence="2 5" id="KW-0547">Nucleotide-binding</keyword>
<keyword evidence="1 5" id="KW-0808">Transferase</keyword>
<evidence type="ECO:0000256" key="2">
    <source>
        <dbReference type="ARBA" id="ARBA00022741"/>
    </source>
</evidence>
<dbReference type="EC" id="2.7.1.89" evidence="5"/>
<dbReference type="Gene3D" id="3.30.200.20">
    <property type="entry name" value="Phosphorylase Kinase, domain 1"/>
    <property type="match status" value="1"/>
</dbReference>
<dbReference type="AlphaFoldDB" id="A0A1X0WGB8"/>
<feature type="domain" description="Aminoglycoside phosphotransferase" evidence="6">
    <location>
        <begin position="31"/>
        <end position="230"/>
    </location>
</feature>
<dbReference type="Pfam" id="PF01636">
    <property type="entry name" value="APH"/>
    <property type="match status" value="1"/>
</dbReference>
<protein>
    <recommendedName>
        <fullName evidence="5">Thiamine kinase</fullName>
        <ecNumber evidence="5">2.7.1.89</ecNumber>
    </recommendedName>
</protein>
<name>A0A1X0WGB8_9GAMM</name>
<keyword evidence="4 5" id="KW-0067">ATP-binding</keyword>
<comment type="caution">
    <text evidence="7">The sequence shown here is derived from an EMBL/GenBank/DDBJ whole genome shotgun (WGS) entry which is preliminary data.</text>
</comment>
<evidence type="ECO:0000256" key="4">
    <source>
        <dbReference type="ARBA" id="ARBA00022840"/>
    </source>
</evidence>
<evidence type="ECO:0000256" key="1">
    <source>
        <dbReference type="ARBA" id="ARBA00022679"/>
    </source>
</evidence>
<organism evidence="7 8">
    <name type="scientific">Rouxiella badensis</name>
    <dbReference type="NCBI Taxonomy" id="1646377"/>
    <lineage>
        <taxon>Bacteria</taxon>
        <taxon>Pseudomonadati</taxon>
        <taxon>Pseudomonadota</taxon>
        <taxon>Gammaproteobacteria</taxon>
        <taxon>Enterobacterales</taxon>
        <taxon>Yersiniaceae</taxon>
        <taxon>Rouxiella</taxon>
    </lineage>
</organism>
<accession>A0A1X0WGB8</accession>
<dbReference type="Gene3D" id="3.90.1200.10">
    <property type="match status" value="1"/>
</dbReference>
<keyword evidence="3 5" id="KW-0418">Kinase</keyword>
<evidence type="ECO:0000259" key="6">
    <source>
        <dbReference type="Pfam" id="PF01636"/>
    </source>
</evidence>
<sequence>MPFKINSSLRSLVEKHLPADYSAGCVFTPVEGLSSESWRIESPTHRYLARLESAEKQLLGIDRRRENRLLRHLSSTGIAPQVLRWAYPWLVVSWVDGETLSQALFFSAEQQRQLAALLARLHGVAPQGEVLDIRRRLGRYWQAIDRRRLTPAWLRVHQRMMKRSPPKALKTAVTHMDIHPENGVVSPQGTRLIDWEYAVSADIALEFAALFRGNGYSPSQQSQLLLDYARCGGYPDLVRLEAQIRLWQPWLDYLMLMWFEVRWQQTADARYTLWAQPLRQQLFSEFQ</sequence>
<dbReference type="EMBL" id="MRWE01000012">
    <property type="protein sequence ID" value="ORJ25815.1"/>
    <property type="molecule type" value="Genomic_DNA"/>
</dbReference>
<dbReference type="UniPathway" id="UPA00060">
    <property type="reaction ID" value="UER00596"/>
</dbReference>
<dbReference type="InterPro" id="IPR002575">
    <property type="entry name" value="Aminoglycoside_PTrfase"/>
</dbReference>
<evidence type="ECO:0000313" key="7">
    <source>
        <dbReference type="EMBL" id="ORJ25815.1"/>
    </source>
</evidence>
<dbReference type="SUPFAM" id="SSF56112">
    <property type="entry name" value="Protein kinase-like (PK-like)"/>
    <property type="match status" value="1"/>
</dbReference>
<dbReference type="InterPro" id="IPR011009">
    <property type="entry name" value="Kinase-like_dom_sf"/>
</dbReference>
<evidence type="ECO:0000256" key="5">
    <source>
        <dbReference type="HAMAP-Rule" id="MF_01604"/>
    </source>
</evidence>
<dbReference type="GO" id="GO:0006772">
    <property type="term" value="P:thiamine metabolic process"/>
    <property type="evidence" value="ECO:0007669"/>
    <property type="project" value="InterPro"/>
</dbReference>
<comment type="similarity">
    <text evidence="5">Belongs to the thiamine kinase family.</text>
</comment>
<keyword evidence="8" id="KW-1185">Reference proteome</keyword>
<proteinExistence type="inferred from homology"/>
<comment type="pathway">
    <text evidence="5">Cofactor biosynthesis; thiamine diphosphate biosynthesis; thiamine phosphate from thiamine: step 1/1.</text>
</comment>
<dbReference type="GO" id="GO:0019165">
    <property type="term" value="F:thiamine kinase activity"/>
    <property type="evidence" value="ECO:0007669"/>
    <property type="project" value="UniProtKB-UniRule"/>
</dbReference>
<dbReference type="STRING" id="1646377.BS640_09170"/>
<dbReference type="HAMAP" id="MF_01604">
    <property type="entry name" value="Thiamine_kinase"/>
    <property type="match status" value="1"/>
</dbReference>
<dbReference type="GO" id="GO:0005524">
    <property type="term" value="F:ATP binding"/>
    <property type="evidence" value="ECO:0007669"/>
    <property type="project" value="UniProtKB-KW"/>
</dbReference>
<dbReference type="Proteomes" id="UP000192536">
    <property type="component" value="Unassembled WGS sequence"/>
</dbReference>
<reference evidence="7 8" key="1">
    <citation type="journal article" date="2017" name="Int. J. Syst. Evol. Microbiol.">
        <title>Rouxiella badensis sp. nov. and Rouxiella silvae sp. nov. isolated from peat bog soil in Germany and emendation of the genus description.</title>
        <authorList>
            <person name="Le Fleche-Mateos A."/>
            <person name="Kugler J.H."/>
            <person name="Hansen S.H."/>
            <person name="Syldatk C."/>
            <person name="Hausmann R."/>
            <person name="Lomprez F."/>
            <person name="Vandenbogaert M."/>
            <person name="Manuguerra J.C."/>
            <person name="Grimont P.A."/>
        </authorList>
    </citation>
    <scope>NUCLEOTIDE SEQUENCE [LARGE SCALE GENOMIC DNA]</scope>
    <source>
        <strain evidence="7 8">DSM 100043</strain>
    </source>
</reference>
<dbReference type="GO" id="GO:0009229">
    <property type="term" value="P:thiamine diphosphate biosynthetic process"/>
    <property type="evidence" value="ECO:0007669"/>
    <property type="project" value="UniProtKB-UniRule"/>
</dbReference>
<dbReference type="InterPro" id="IPR051678">
    <property type="entry name" value="AGP_Transferase"/>
</dbReference>
<comment type="function">
    <text evidence="5">Catalyzes the phosphorylation of thiamine to thiamine phosphate.</text>
</comment>
<dbReference type="PANTHER" id="PTHR21310">
    <property type="entry name" value="AMINOGLYCOSIDE PHOSPHOTRANSFERASE-RELATED-RELATED"/>
    <property type="match status" value="1"/>
</dbReference>
<comment type="catalytic activity">
    <reaction evidence="5">
        <text>thiamine + ATP = thiamine phosphate + ADP + H(+)</text>
        <dbReference type="Rhea" id="RHEA:12012"/>
        <dbReference type="ChEBI" id="CHEBI:15378"/>
        <dbReference type="ChEBI" id="CHEBI:18385"/>
        <dbReference type="ChEBI" id="CHEBI:30616"/>
        <dbReference type="ChEBI" id="CHEBI:37575"/>
        <dbReference type="ChEBI" id="CHEBI:456216"/>
        <dbReference type="EC" id="2.7.1.89"/>
    </reaction>
</comment>
<evidence type="ECO:0000256" key="3">
    <source>
        <dbReference type="ARBA" id="ARBA00022777"/>
    </source>
</evidence>
<gene>
    <name evidence="5" type="primary">thiK</name>
    <name evidence="7" type="ORF">BS640_09170</name>
</gene>